<dbReference type="PANTHER" id="PTHR41164">
    <property type="entry name" value="CURLI PRODUCTION ASSEMBLY/TRANSPORT COMPONENT CSGG"/>
    <property type="match status" value="1"/>
</dbReference>
<dbReference type="SUPFAM" id="SSF52964">
    <property type="entry name" value="TolB, N-terminal domain"/>
    <property type="match status" value="1"/>
</dbReference>
<evidence type="ECO:0000256" key="3">
    <source>
        <dbReference type="ARBA" id="ARBA00023136"/>
    </source>
</evidence>
<dbReference type="Pfam" id="PF03783">
    <property type="entry name" value="CsgG"/>
    <property type="match status" value="1"/>
</dbReference>
<evidence type="ECO:0000256" key="2">
    <source>
        <dbReference type="ARBA" id="ARBA00022729"/>
    </source>
</evidence>
<sequence length="310" mass="34158">MKKIFYSICFLIIISCNTSQKIIQTPAINAQQSVELNNIDQQFLKRKVAIARFSNETQYAKGLFYDKKNDPIGKQALDILSTKLTSSGKFILLERESLDLVLKENEYNQNFQKIGADYIIVGSVTEYGRKHIGDVDVFSNSKSQIVEAGVSLRLIDASTGQIIYSEEAKGEASTTTKNVMGLGKHAGYDSSLADKAISTAISKLVENIINNCSDRPWKSYILSYDENGIIISGGKSQNLKAGMRFNVNSIGKKLKNPQTGLMIQLPGKKVAEIEVTFTGGESEGEFSIVNLVSGSINKDLLNTYEVLEIK</sequence>
<dbReference type="Proteomes" id="UP000745859">
    <property type="component" value="Unassembled WGS sequence"/>
</dbReference>
<keyword evidence="5" id="KW-0449">Lipoprotein</keyword>
<protein>
    <submittedName>
        <fullName evidence="6">Curli biogenesis system outer membrane secretion channel CsgG</fullName>
    </submittedName>
</protein>
<evidence type="ECO:0000313" key="7">
    <source>
        <dbReference type="Proteomes" id="UP000745859"/>
    </source>
</evidence>
<dbReference type="Gene3D" id="3.40.50.10610">
    <property type="entry name" value="ABC-type transport auxiliary lipoprotein component"/>
    <property type="match status" value="1"/>
</dbReference>
<dbReference type="InterPro" id="IPR005534">
    <property type="entry name" value="Curli_assmbl/transp-comp_CsgG"/>
</dbReference>
<reference evidence="6 7" key="1">
    <citation type="submission" date="2020-03" db="EMBL/GenBank/DDBJ databases">
        <title>Genomic Encyclopedia of Type Strains, Phase IV (KMG-IV): sequencing the most valuable type-strain genomes for metagenomic binning, comparative biology and taxonomic classification.</title>
        <authorList>
            <person name="Goeker M."/>
        </authorList>
    </citation>
    <scope>NUCLEOTIDE SEQUENCE [LARGE SCALE GENOMIC DNA]</scope>
    <source>
        <strain evidence="6 7">DSM 101599</strain>
    </source>
</reference>
<keyword evidence="2" id="KW-0732">Signal</keyword>
<dbReference type="PROSITE" id="PS51257">
    <property type="entry name" value="PROKAR_LIPOPROTEIN"/>
    <property type="match status" value="1"/>
</dbReference>
<evidence type="ECO:0000313" key="6">
    <source>
        <dbReference type="EMBL" id="NIJ43954.1"/>
    </source>
</evidence>
<name>A0ABX0U520_9FLAO</name>
<proteinExistence type="predicted"/>
<keyword evidence="7" id="KW-1185">Reference proteome</keyword>
<dbReference type="RefSeq" id="WP_167183088.1">
    <property type="nucleotide sequence ID" value="NZ_JAASQL010000001.1"/>
</dbReference>
<gene>
    <name evidence="6" type="ORF">FHR24_000393</name>
</gene>
<evidence type="ECO:0000256" key="5">
    <source>
        <dbReference type="ARBA" id="ARBA00023288"/>
    </source>
</evidence>
<keyword evidence="3" id="KW-0472">Membrane</keyword>
<dbReference type="EMBL" id="JAASQL010000001">
    <property type="protein sequence ID" value="NIJ43954.1"/>
    <property type="molecule type" value="Genomic_DNA"/>
</dbReference>
<accession>A0ABX0U520</accession>
<organism evidence="6 7">
    <name type="scientific">Wenyingzhuangia heitensis</name>
    <dbReference type="NCBI Taxonomy" id="1487859"/>
    <lineage>
        <taxon>Bacteria</taxon>
        <taxon>Pseudomonadati</taxon>
        <taxon>Bacteroidota</taxon>
        <taxon>Flavobacteriia</taxon>
        <taxon>Flavobacteriales</taxon>
        <taxon>Flavobacteriaceae</taxon>
        <taxon>Wenyingzhuangia</taxon>
    </lineage>
</organism>
<keyword evidence="1" id="KW-1003">Cell membrane</keyword>
<keyword evidence="4" id="KW-0564">Palmitate</keyword>
<evidence type="ECO:0000256" key="1">
    <source>
        <dbReference type="ARBA" id="ARBA00022475"/>
    </source>
</evidence>
<evidence type="ECO:0000256" key="4">
    <source>
        <dbReference type="ARBA" id="ARBA00023139"/>
    </source>
</evidence>
<dbReference type="PANTHER" id="PTHR41164:SF1">
    <property type="entry name" value="CURLI PRODUCTION ASSEMBLY_TRANSPORT COMPONENT CSGG"/>
    <property type="match status" value="1"/>
</dbReference>
<comment type="caution">
    <text evidence="6">The sequence shown here is derived from an EMBL/GenBank/DDBJ whole genome shotgun (WGS) entry which is preliminary data.</text>
</comment>